<dbReference type="SMART" id="SM00387">
    <property type="entry name" value="HATPase_c"/>
    <property type="match status" value="1"/>
</dbReference>
<evidence type="ECO:0000256" key="8">
    <source>
        <dbReference type="ARBA" id="ARBA00022777"/>
    </source>
</evidence>
<gene>
    <name evidence="14" type="ORF">CRP01_27650</name>
</gene>
<dbReference type="GO" id="GO:0005524">
    <property type="term" value="F:ATP binding"/>
    <property type="evidence" value="ECO:0007669"/>
    <property type="project" value="UniProtKB-KW"/>
</dbReference>
<feature type="domain" description="PAC" evidence="13">
    <location>
        <begin position="204"/>
        <end position="260"/>
    </location>
</feature>
<keyword evidence="5" id="KW-0597">Phosphoprotein</keyword>
<dbReference type="RefSeq" id="WP_099153300.1">
    <property type="nucleotide sequence ID" value="NZ_PDUD01000033.1"/>
</dbReference>
<dbReference type="InterPro" id="IPR004358">
    <property type="entry name" value="Sig_transdc_His_kin-like_C"/>
</dbReference>
<dbReference type="PRINTS" id="PR00344">
    <property type="entry name" value="BCTRLSENSOR"/>
</dbReference>
<dbReference type="Proteomes" id="UP000223913">
    <property type="component" value="Unassembled WGS sequence"/>
</dbReference>
<dbReference type="InterPro" id="IPR036097">
    <property type="entry name" value="HisK_dim/P_sf"/>
</dbReference>
<feature type="domain" description="PAC" evidence="13">
    <location>
        <begin position="605"/>
        <end position="658"/>
    </location>
</feature>
<dbReference type="SMART" id="SM00091">
    <property type="entry name" value="PAS"/>
    <property type="match status" value="3"/>
</dbReference>
<dbReference type="Gene3D" id="2.10.70.100">
    <property type="match status" value="1"/>
</dbReference>
<dbReference type="Gene3D" id="3.30.565.10">
    <property type="entry name" value="Histidine kinase-like ATPase, C-terminal domain"/>
    <property type="match status" value="1"/>
</dbReference>
<keyword evidence="11" id="KW-0472">Membrane</keyword>
<dbReference type="SUPFAM" id="SSF55874">
    <property type="entry name" value="ATPase domain of HSP90 chaperone/DNA topoisomerase II/histidine kinase"/>
    <property type="match status" value="1"/>
</dbReference>
<dbReference type="AlphaFoldDB" id="A0A2D0N5X6"/>
<dbReference type="InterPro" id="IPR001610">
    <property type="entry name" value="PAC"/>
</dbReference>
<dbReference type="PROSITE" id="PS50113">
    <property type="entry name" value="PAC"/>
    <property type="match status" value="4"/>
</dbReference>
<evidence type="ECO:0000256" key="1">
    <source>
        <dbReference type="ARBA" id="ARBA00000085"/>
    </source>
</evidence>
<dbReference type="InterPro" id="IPR013656">
    <property type="entry name" value="PAS_4"/>
</dbReference>
<dbReference type="Gene3D" id="1.10.287.130">
    <property type="match status" value="1"/>
</dbReference>
<dbReference type="PANTHER" id="PTHR43304">
    <property type="entry name" value="PHYTOCHROME-LIKE PROTEIN CPH1"/>
    <property type="match status" value="1"/>
</dbReference>
<evidence type="ECO:0000313" key="14">
    <source>
        <dbReference type="EMBL" id="PHN03173.1"/>
    </source>
</evidence>
<keyword evidence="7" id="KW-0547">Nucleotide-binding</keyword>
<dbReference type="NCBIfam" id="TIGR00229">
    <property type="entry name" value="sensory_box"/>
    <property type="match status" value="3"/>
</dbReference>
<comment type="subcellular location">
    <subcellularLocation>
        <location evidence="2">Cell membrane</location>
    </subcellularLocation>
</comment>
<evidence type="ECO:0000259" key="13">
    <source>
        <dbReference type="PROSITE" id="PS50113"/>
    </source>
</evidence>
<evidence type="ECO:0000256" key="6">
    <source>
        <dbReference type="ARBA" id="ARBA00022679"/>
    </source>
</evidence>
<dbReference type="CDD" id="cd00082">
    <property type="entry name" value="HisKA"/>
    <property type="match status" value="1"/>
</dbReference>
<evidence type="ECO:0000256" key="11">
    <source>
        <dbReference type="ARBA" id="ARBA00023136"/>
    </source>
</evidence>
<evidence type="ECO:0000313" key="15">
    <source>
        <dbReference type="Proteomes" id="UP000223913"/>
    </source>
</evidence>
<reference evidence="14 15" key="1">
    <citation type="submission" date="2017-10" db="EMBL/GenBank/DDBJ databases">
        <title>The draft genome sequence of Lewinella nigricans NBRC 102662.</title>
        <authorList>
            <person name="Wang K."/>
        </authorList>
    </citation>
    <scope>NUCLEOTIDE SEQUENCE [LARGE SCALE GENOMIC DNA]</scope>
    <source>
        <strain evidence="14 15">NBRC 102662</strain>
    </source>
</reference>
<keyword evidence="10" id="KW-0902">Two-component regulatory system</keyword>
<dbReference type="PANTHER" id="PTHR43304:SF1">
    <property type="entry name" value="PAC DOMAIN-CONTAINING PROTEIN"/>
    <property type="match status" value="1"/>
</dbReference>
<sequence length="897" mass="103058">MKSQRQQFLSAALCRSVIDQAPDCIIIMDLEWCLLDANHKACNQLGYSLEEMLQLRFDEIEVGFTADKGKLYLQDLRNNGTPCFEGSKMKKDGTVFETETKLSFLQGDEQTFLLAFIRNISRAREAERKLQEEKLLVDALMESIPDSIYFKDLAARLIRVNQKLVRDIGATSDQELLGKNDIDLFGESFGQKTMAIDREIMRTGKPRIGLIERRELDDGNTNWTLTTKVPLFNPAGEIIGLAGISREINTIKEAEEKLRIKEYQLSMASKIAGLGYWEYDVEKNLYTFNDHFYEVYHTNAEEMGGYRMSAQKFSNLFLHEEDKNLIAGEIKIALDTPDPDFNKHLEHRIKYLNGETGYVSVNFFVVKNKEGKTIRTYGANQNITQRKLAEQAQQERETQLLMANKIAKLGYWEYDQTTNLLTVNDQFLLLHRTTAKEMGGYSFSPQTYVERFLLPDNMNIIQEEFAAAFYSRQSLDGYQRYREFRVFFENGEIGYLCSHYATIKDPDKGVYKTIGVNQDITERKLAELALKEKESNLQKAFEISAIGPYRYHIKGDQYEWSEQALHVIGFAPDQIPLDFRSFLDMMPEADRPILLQAVEQAAIKGKLDVEHRILIDGQTKWLRFKSHQEDDKDGEPLTSVGIVQDITERKLVEMELTSYREHLESLVKERTVQLENINKDLEAFAYSISHDLRGPLRHINGFANILRRKLIDPPKSAIEYIDLISNSSKRMGTMIDGLLHFSRLGRQQMTHSTVDLNRLVTEVIRTFKPDIERRRVRWNISALPTIQGDPDLLKIVFENLISNALKYTRNESEASIEINSLPNHEHNHCIYIKDNGVGFDMDYADNLFGVFQRLHKEEEFEGTGIGLAHAQQIVKKHGGSIRATAAPGKGATFYVIL</sequence>
<dbReference type="InterPro" id="IPR003594">
    <property type="entry name" value="HATPase_dom"/>
</dbReference>
<keyword evidence="8" id="KW-0418">Kinase</keyword>
<dbReference type="Gene3D" id="3.30.450.20">
    <property type="entry name" value="PAS domain"/>
    <property type="match status" value="5"/>
</dbReference>
<evidence type="ECO:0000256" key="3">
    <source>
        <dbReference type="ARBA" id="ARBA00012438"/>
    </source>
</evidence>
<dbReference type="InterPro" id="IPR000014">
    <property type="entry name" value="PAS"/>
</dbReference>
<dbReference type="GO" id="GO:0005886">
    <property type="term" value="C:plasma membrane"/>
    <property type="evidence" value="ECO:0007669"/>
    <property type="project" value="UniProtKB-SubCell"/>
</dbReference>
<evidence type="ECO:0000256" key="4">
    <source>
        <dbReference type="ARBA" id="ARBA00022475"/>
    </source>
</evidence>
<dbReference type="InterPro" id="IPR036890">
    <property type="entry name" value="HATPase_C_sf"/>
</dbReference>
<dbReference type="Pfam" id="PF08448">
    <property type="entry name" value="PAS_4"/>
    <property type="match status" value="2"/>
</dbReference>
<feature type="domain" description="PAC" evidence="13">
    <location>
        <begin position="343"/>
        <end position="395"/>
    </location>
</feature>
<dbReference type="EMBL" id="PDUD01000033">
    <property type="protein sequence ID" value="PHN03173.1"/>
    <property type="molecule type" value="Genomic_DNA"/>
</dbReference>
<dbReference type="SUPFAM" id="SSF55785">
    <property type="entry name" value="PYP-like sensor domain (PAS domain)"/>
    <property type="match status" value="5"/>
</dbReference>
<evidence type="ECO:0000256" key="7">
    <source>
        <dbReference type="ARBA" id="ARBA00022741"/>
    </source>
</evidence>
<name>A0A2D0N5X6_FLAN2</name>
<feature type="domain" description="Histidine kinase" evidence="12">
    <location>
        <begin position="687"/>
        <end position="897"/>
    </location>
</feature>
<dbReference type="Pfam" id="PF13426">
    <property type="entry name" value="PAS_9"/>
    <property type="match status" value="2"/>
</dbReference>
<dbReference type="CDD" id="cd00130">
    <property type="entry name" value="PAS"/>
    <property type="match status" value="2"/>
</dbReference>
<comment type="catalytic activity">
    <reaction evidence="1">
        <text>ATP + protein L-histidine = ADP + protein N-phospho-L-histidine.</text>
        <dbReference type="EC" id="2.7.13.3"/>
    </reaction>
</comment>
<dbReference type="Pfam" id="PF00512">
    <property type="entry name" value="HisKA"/>
    <property type="match status" value="1"/>
</dbReference>
<evidence type="ECO:0000259" key="12">
    <source>
        <dbReference type="PROSITE" id="PS50109"/>
    </source>
</evidence>
<dbReference type="SMART" id="SM00086">
    <property type="entry name" value="PAC"/>
    <property type="match status" value="4"/>
</dbReference>
<dbReference type="InterPro" id="IPR052162">
    <property type="entry name" value="Sensor_kinase/Photoreceptor"/>
</dbReference>
<accession>A0A2D0N5X6</accession>
<keyword evidence="9" id="KW-0067">ATP-binding</keyword>
<dbReference type="EC" id="2.7.13.3" evidence="3"/>
<keyword evidence="15" id="KW-1185">Reference proteome</keyword>
<dbReference type="PROSITE" id="PS50109">
    <property type="entry name" value="HIS_KIN"/>
    <property type="match status" value="1"/>
</dbReference>
<dbReference type="InterPro" id="IPR035965">
    <property type="entry name" value="PAS-like_dom_sf"/>
</dbReference>
<dbReference type="InterPro" id="IPR003661">
    <property type="entry name" value="HisK_dim/P_dom"/>
</dbReference>
<evidence type="ECO:0000256" key="2">
    <source>
        <dbReference type="ARBA" id="ARBA00004236"/>
    </source>
</evidence>
<comment type="caution">
    <text evidence="14">The sequence shown here is derived from an EMBL/GenBank/DDBJ whole genome shotgun (WGS) entry which is preliminary data.</text>
</comment>
<organism evidence="14 15">
    <name type="scientific">Flavilitoribacter nigricans (strain ATCC 23147 / DSM 23189 / NBRC 102662 / NCIMB 1420 / SS-2)</name>
    <name type="common">Lewinella nigricans</name>
    <dbReference type="NCBI Taxonomy" id="1122177"/>
    <lineage>
        <taxon>Bacteria</taxon>
        <taxon>Pseudomonadati</taxon>
        <taxon>Bacteroidota</taxon>
        <taxon>Saprospiria</taxon>
        <taxon>Saprospirales</taxon>
        <taxon>Lewinellaceae</taxon>
        <taxon>Flavilitoribacter</taxon>
    </lineage>
</organism>
<proteinExistence type="predicted"/>
<feature type="domain" description="PAC" evidence="13">
    <location>
        <begin position="480"/>
        <end position="532"/>
    </location>
</feature>
<evidence type="ECO:0000256" key="5">
    <source>
        <dbReference type="ARBA" id="ARBA00022553"/>
    </source>
</evidence>
<keyword evidence="6" id="KW-0808">Transferase</keyword>
<protein>
    <recommendedName>
        <fullName evidence="3">histidine kinase</fullName>
        <ecNumber evidence="3">2.7.13.3</ecNumber>
    </recommendedName>
</protein>
<evidence type="ECO:0000256" key="10">
    <source>
        <dbReference type="ARBA" id="ARBA00023012"/>
    </source>
</evidence>
<dbReference type="InterPro" id="IPR005467">
    <property type="entry name" value="His_kinase_dom"/>
</dbReference>
<evidence type="ECO:0000256" key="9">
    <source>
        <dbReference type="ARBA" id="ARBA00022840"/>
    </source>
</evidence>
<keyword evidence="4" id="KW-1003">Cell membrane</keyword>
<dbReference type="SUPFAM" id="SSF47384">
    <property type="entry name" value="Homodimeric domain of signal transducing histidine kinase"/>
    <property type="match status" value="1"/>
</dbReference>
<dbReference type="InterPro" id="IPR000700">
    <property type="entry name" value="PAS-assoc_C"/>
</dbReference>
<dbReference type="OrthoDB" id="9766459at2"/>
<dbReference type="GO" id="GO:0000155">
    <property type="term" value="F:phosphorelay sensor kinase activity"/>
    <property type="evidence" value="ECO:0007669"/>
    <property type="project" value="InterPro"/>
</dbReference>
<dbReference type="Pfam" id="PF02518">
    <property type="entry name" value="HATPase_c"/>
    <property type="match status" value="1"/>
</dbReference>
<dbReference type="SMART" id="SM00388">
    <property type="entry name" value="HisKA"/>
    <property type="match status" value="1"/>
</dbReference>
<dbReference type="FunFam" id="3.30.565.10:FF:000023">
    <property type="entry name" value="PAS domain-containing sensor histidine kinase"/>
    <property type="match status" value="1"/>
</dbReference>